<evidence type="ECO:0000256" key="3">
    <source>
        <dbReference type="HAMAP-Rule" id="MF_01077"/>
    </source>
</evidence>
<name>A0A450Z5Z6_9GAMM</name>
<dbReference type="PANTHER" id="PTHR33867">
    <property type="entry name" value="RIBOSOME MATURATION FACTOR RIMP"/>
    <property type="match status" value="1"/>
</dbReference>
<feature type="domain" description="Ribosome maturation factor RimP N-terminal" evidence="4">
    <location>
        <begin position="11"/>
        <end position="83"/>
    </location>
</feature>
<dbReference type="SUPFAM" id="SSF75420">
    <property type="entry name" value="YhbC-like, N-terminal domain"/>
    <property type="match status" value="1"/>
</dbReference>
<dbReference type="Pfam" id="PF02576">
    <property type="entry name" value="RimP_N"/>
    <property type="match status" value="1"/>
</dbReference>
<dbReference type="InterPro" id="IPR036847">
    <property type="entry name" value="RimP_C_sf"/>
</dbReference>
<keyword evidence="2 3" id="KW-0690">Ribosome biogenesis</keyword>
<gene>
    <name evidence="3" type="primary">rimP</name>
    <name evidence="7" type="ORF">BECKTC1821D_GA0114238_107211</name>
    <name evidence="6" type="ORF">BECKTC1821E_GA0114239_10663</name>
    <name evidence="8" type="ORF">BECKTC1821F_GA0114240_10702</name>
</gene>
<dbReference type="Pfam" id="PF17384">
    <property type="entry name" value="DUF150_C"/>
    <property type="match status" value="1"/>
</dbReference>
<dbReference type="InterPro" id="IPR035956">
    <property type="entry name" value="RimP_N_sf"/>
</dbReference>
<evidence type="ECO:0000256" key="1">
    <source>
        <dbReference type="ARBA" id="ARBA00022490"/>
    </source>
</evidence>
<evidence type="ECO:0000259" key="5">
    <source>
        <dbReference type="Pfam" id="PF17384"/>
    </source>
</evidence>
<sequence length="151" mass="16800">MRAFSERLCGIIEPAVAGLGYELIGIQYLPGRKRALVRVYIDHSAGIGLGDCERVSRQISGVLDVENPIRGQYNLEVSSPGSDRPLFKSDHFRQFAGYQVRIKLDNPWEGRKNIKGELLGCRSDIVLVRENGVEHKIPLDSIGVARLVPEC</sequence>
<dbReference type="InterPro" id="IPR028989">
    <property type="entry name" value="RimP_N"/>
</dbReference>
<dbReference type="EMBL" id="CAADFS010000072">
    <property type="protein sequence ID" value="VFK49225.1"/>
    <property type="molecule type" value="Genomic_DNA"/>
</dbReference>
<reference evidence="7" key="1">
    <citation type="submission" date="2019-02" db="EMBL/GenBank/DDBJ databases">
        <authorList>
            <person name="Gruber-Vodicka R. H."/>
            <person name="Seah K. B. B."/>
        </authorList>
    </citation>
    <scope>NUCLEOTIDE SEQUENCE</scope>
    <source>
        <strain evidence="7">BECK_BZ123</strain>
        <strain evidence="6">BECK_BZ125</strain>
        <strain evidence="8">BECK_BZ126</strain>
    </source>
</reference>
<protein>
    <recommendedName>
        <fullName evidence="3">Ribosome maturation factor RimP</fullName>
    </recommendedName>
</protein>
<dbReference type="NCBIfam" id="NF000927">
    <property type="entry name" value="PRK00092.1-1"/>
    <property type="match status" value="1"/>
</dbReference>
<evidence type="ECO:0000313" key="7">
    <source>
        <dbReference type="EMBL" id="VFK49225.1"/>
    </source>
</evidence>
<dbReference type="EMBL" id="CAADFT010000066">
    <property type="protein sequence ID" value="VFK46539.1"/>
    <property type="molecule type" value="Genomic_DNA"/>
</dbReference>
<dbReference type="PANTHER" id="PTHR33867:SF1">
    <property type="entry name" value="RIBOSOME MATURATION FACTOR RIMP"/>
    <property type="match status" value="1"/>
</dbReference>
<dbReference type="GO" id="GO:0006412">
    <property type="term" value="P:translation"/>
    <property type="evidence" value="ECO:0007669"/>
    <property type="project" value="TreeGrafter"/>
</dbReference>
<keyword evidence="1 3" id="KW-0963">Cytoplasm</keyword>
<dbReference type="SUPFAM" id="SSF74942">
    <property type="entry name" value="YhbC-like, C-terminal domain"/>
    <property type="match status" value="1"/>
</dbReference>
<feature type="domain" description="Ribosome maturation factor RimP C-terminal" evidence="5">
    <location>
        <begin position="86"/>
        <end position="150"/>
    </location>
</feature>
<evidence type="ECO:0000313" key="8">
    <source>
        <dbReference type="EMBL" id="VFK62153.1"/>
    </source>
</evidence>
<organism evidence="7">
    <name type="scientific">Candidatus Kentrum sp. TC</name>
    <dbReference type="NCBI Taxonomy" id="2126339"/>
    <lineage>
        <taxon>Bacteria</taxon>
        <taxon>Pseudomonadati</taxon>
        <taxon>Pseudomonadota</taxon>
        <taxon>Gammaproteobacteria</taxon>
        <taxon>Candidatus Kentrum</taxon>
    </lineage>
</organism>
<dbReference type="InterPro" id="IPR003728">
    <property type="entry name" value="Ribosome_maturation_RimP"/>
</dbReference>
<dbReference type="FunFam" id="3.30.300.70:FF:000001">
    <property type="entry name" value="Ribosome maturation factor RimP"/>
    <property type="match status" value="1"/>
</dbReference>
<accession>A0A450Z5Z6</accession>
<dbReference type="EMBL" id="CAADFW010000070">
    <property type="protein sequence ID" value="VFK62153.1"/>
    <property type="molecule type" value="Genomic_DNA"/>
</dbReference>
<comment type="subcellular location">
    <subcellularLocation>
        <location evidence="3">Cytoplasm</location>
    </subcellularLocation>
</comment>
<comment type="function">
    <text evidence="3">Required for maturation of 30S ribosomal subunits.</text>
</comment>
<comment type="similarity">
    <text evidence="3">Belongs to the RimP family.</text>
</comment>
<dbReference type="AlphaFoldDB" id="A0A450Z5Z6"/>
<evidence type="ECO:0000259" key="4">
    <source>
        <dbReference type="Pfam" id="PF02576"/>
    </source>
</evidence>
<proteinExistence type="inferred from homology"/>
<evidence type="ECO:0000256" key="2">
    <source>
        <dbReference type="ARBA" id="ARBA00022517"/>
    </source>
</evidence>
<evidence type="ECO:0000313" key="6">
    <source>
        <dbReference type="EMBL" id="VFK46539.1"/>
    </source>
</evidence>
<dbReference type="GO" id="GO:0005829">
    <property type="term" value="C:cytosol"/>
    <property type="evidence" value="ECO:0007669"/>
    <property type="project" value="TreeGrafter"/>
</dbReference>
<dbReference type="Gene3D" id="3.30.300.70">
    <property type="entry name" value="RimP-like superfamily, N-terminal"/>
    <property type="match status" value="1"/>
</dbReference>
<dbReference type="GO" id="GO:0000028">
    <property type="term" value="P:ribosomal small subunit assembly"/>
    <property type="evidence" value="ECO:0007669"/>
    <property type="project" value="TreeGrafter"/>
</dbReference>
<dbReference type="Gene3D" id="2.30.30.180">
    <property type="entry name" value="Ribosome maturation factor RimP, C-terminal domain"/>
    <property type="match status" value="1"/>
</dbReference>
<dbReference type="InterPro" id="IPR028998">
    <property type="entry name" value="RimP_C"/>
</dbReference>
<dbReference type="CDD" id="cd01734">
    <property type="entry name" value="YlxS_C"/>
    <property type="match status" value="1"/>
</dbReference>
<dbReference type="HAMAP" id="MF_01077">
    <property type="entry name" value="RimP"/>
    <property type="match status" value="1"/>
</dbReference>